<accession>A0A212RZ78</accession>
<dbReference type="SMART" id="SM00226">
    <property type="entry name" value="LMWPc"/>
    <property type="match status" value="1"/>
</dbReference>
<evidence type="ECO:0000313" key="3">
    <source>
        <dbReference type="EMBL" id="SNB78149.1"/>
    </source>
</evidence>
<dbReference type="SUPFAM" id="SSF52788">
    <property type="entry name" value="Phosphotyrosine protein phosphatases I"/>
    <property type="match status" value="1"/>
</dbReference>
<dbReference type="InterPro" id="IPR036196">
    <property type="entry name" value="Ptyr_pPase_sf"/>
</dbReference>
<dbReference type="RefSeq" id="WP_244593277.1">
    <property type="nucleotide sequence ID" value="NZ_FYDG01000009.1"/>
</dbReference>
<dbReference type="InterPro" id="IPR023485">
    <property type="entry name" value="Ptyr_pPase"/>
</dbReference>
<reference evidence="4" key="1">
    <citation type="submission" date="2017-06" db="EMBL/GenBank/DDBJ databases">
        <authorList>
            <person name="Varghese N."/>
            <person name="Submissions S."/>
        </authorList>
    </citation>
    <scope>NUCLEOTIDE SEQUENCE [LARGE SCALE GENOMIC DNA]</scope>
    <source>
        <strain evidence="4">DSM 137</strain>
    </source>
</reference>
<dbReference type="EMBL" id="FYDG01000009">
    <property type="protein sequence ID" value="SNB78149.1"/>
    <property type="molecule type" value="Genomic_DNA"/>
</dbReference>
<evidence type="ECO:0000259" key="2">
    <source>
        <dbReference type="SMART" id="SM00226"/>
    </source>
</evidence>
<keyword evidence="1" id="KW-0059">Arsenical resistance</keyword>
<protein>
    <submittedName>
        <fullName evidence="3">Protein tyrosine phosphatase</fullName>
    </submittedName>
</protein>
<gene>
    <name evidence="3" type="ORF">SAMN06265338_10969</name>
</gene>
<sequence>MRPDRPLSVLFACTLNAVRSPMAEAMTRKHYGRGMRVESAGVRAGETDGFAMAVMNEISLDITRHWPRTFEELEFTDFELVIALSSSARRKAEEFFCSGRTRVEFWPTEDATMIEGTREQRLEAFREVRDGLLRRIRQRFG</sequence>
<dbReference type="Proteomes" id="UP000198418">
    <property type="component" value="Unassembled WGS sequence"/>
</dbReference>
<name>A0A212RZ78_RHOAC</name>
<dbReference type="Pfam" id="PF01451">
    <property type="entry name" value="LMWPc"/>
    <property type="match status" value="1"/>
</dbReference>
<dbReference type="PANTHER" id="PTHR43428:SF1">
    <property type="entry name" value="ARSENATE REDUCTASE"/>
    <property type="match status" value="1"/>
</dbReference>
<keyword evidence="4" id="KW-1185">Reference proteome</keyword>
<organism evidence="3 4">
    <name type="scientific">Rhodoblastus acidophilus</name>
    <name type="common">Rhodopseudomonas acidophila</name>
    <dbReference type="NCBI Taxonomy" id="1074"/>
    <lineage>
        <taxon>Bacteria</taxon>
        <taxon>Pseudomonadati</taxon>
        <taxon>Pseudomonadota</taxon>
        <taxon>Alphaproteobacteria</taxon>
        <taxon>Hyphomicrobiales</taxon>
        <taxon>Rhodoblastaceae</taxon>
        <taxon>Rhodoblastus</taxon>
    </lineage>
</organism>
<evidence type="ECO:0000313" key="4">
    <source>
        <dbReference type="Proteomes" id="UP000198418"/>
    </source>
</evidence>
<dbReference type="Gene3D" id="3.40.50.2300">
    <property type="match status" value="1"/>
</dbReference>
<dbReference type="AlphaFoldDB" id="A0A212RZ78"/>
<proteinExistence type="predicted"/>
<evidence type="ECO:0000256" key="1">
    <source>
        <dbReference type="ARBA" id="ARBA00022849"/>
    </source>
</evidence>
<dbReference type="PANTHER" id="PTHR43428">
    <property type="entry name" value="ARSENATE REDUCTASE"/>
    <property type="match status" value="1"/>
</dbReference>
<feature type="domain" description="Phosphotyrosine protein phosphatase I" evidence="2">
    <location>
        <begin position="7"/>
        <end position="139"/>
    </location>
</feature>
<dbReference type="GO" id="GO:0046685">
    <property type="term" value="P:response to arsenic-containing substance"/>
    <property type="evidence" value="ECO:0007669"/>
    <property type="project" value="UniProtKB-KW"/>
</dbReference>